<evidence type="ECO:0000313" key="12">
    <source>
        <dbReference type="EMBL" id="MEL0659632.1"/>
    </source>
</evidence>
<dbReference type="Pfam" id="PF04413">
    <property type="entry name" value="Glycos_transf_N"/>
    <property type="match status" value="1"/>
</dbReference>
<keyword evidence="9" id="KW-0472">Membrane</keyword>
<dbReference type="PANTHER" id="PTHR42755">
    <property type="entry name" value="3-DEOXY-MANNO-OCTULOSONATE CYTIDYLYLTRANSFERASE"/>
    <property type="match status" value="1"/>
</dbReference>
<dbReference type="GO" id="GO:0043842">
    <property type="term" value="F:Kdo transferase activity"/>
    <property type="evidence" value="ECO:0007669"/>
    <property type="project" value="UniProtKB-EC"/>
</dbReference>
<keyword evidence="6 9" id="KW-0808">Transferase</keyword>
<organism evidence="12 13">
    <name type="scientific">Psychromonas arctica</name>
    <dbReference type="NCBI Taxonomy" id="168275"/>
    <lineage>
        <taxon>Bacteria</taxon>
        <taxon>Pseudomonadati</taxon>
        <taxon>Pseudomonadota</taxon>
        <taxon>Gammaproteobacteria</taxon>
        <taxon>Alteromonadales</taxon>
        <taxon>Psychromonadaceae</taxon>
        <taxon>Psychromonas</taxon>
    </lineage>
</organism>
<dbReference type="Pfam" id="PF00534">
    <property type="entry name" value="Glycos_transf_1"/>
    <property type="match status" value="1"/>
</dbReference>
<dbReference type="Gene3D" id="3.40.50.2000">
    <property type="entry name" value="Glycogen Phosphorylase B"/>
    <property type="match status" value="1"/>
</dbReference>
<evidence type="ECO:0000256" key="9">
    <source>
        <dbReference type="RuleBase" id="RU365103"/>
    </source>
</evidence>
<evidence type="ECO:0000313" key="13">
    <source>
        <dbReference type="Proteomes" id="UP001366060"/>
    </source>
</evidence>
<dbReference type="SUPFAM" id="SSF53756">
    <property type="entry name" value="UDP-Glycosyltransferase/glycogen phosphorylase"/>
    <property type="match status" value="1"/>
</dbReference>
<evidence type="ECO:0000259" key="10">
    <source>
        <dbReference type="Pfam" id="PF00534"/>
    </source>
</evidence>
<feature type="domain" description="3-deoxy-D-manno-octulosonic-acid transferase N-terminal" evidence="11">
    <location>
        <begin position="34"/>
        <end position="213"/>
    </location>
</feature>
<dbReference type="EC" id="2.4.99.12" evidence="3 9"/>
<comment type="function">
    <text evidence="9">Involved in lipopolysaccharide (LPS) biosynthesis. Catalyzes the transfer of 3-deoxy-D-manno-octulosonate (Kdo) residue(s) from CMP-Kdo to lipid IV(A), the tetraacyldisaccharide-1,4'-bisphosphate precursor of lipid A.</text>
</comment>
<protein>
    <recommendedName>
        <fullName evidence="4 9">3-deoxy-D-manno-octulosonic acid transferase</fullName>
        <shortName evidence="9">Kdo transferase</shortName>
        <ecNumber evidence="3 9">2.4.99.12</ecNumber>
    </recommendedName>
    <alternativeName>
        <fullName evidence="7 9">Lipid IV(A) 3-deoxy-D-manno-octulosonic acid transferase</fullName>
    </alternativeName>
</protein>
<comment type="pathway">
    <text evidence="2 9">Bacterial outer membrane biogenesis; LPS core biosynthesis.</text>
</comment>
<gene>
    <name evidence="12" type="primary">waaA</name>
    <name evidence="12" type="ORF">V6255_10830</name>
</gene>
<keyword evidence="12" id="KW-0328">Glycosyltransferase</keyword>
<keyword evidence="5" id="KW-0997">Cell inner membrane</keyword>
<evidence type="ECO:0000259" key="11">
    <source>
        <dbReference type="Pfam" id="PF04413"/>
    </source>
</evidence>
<dbReference type="InterPro" id="IPR001296">
    <property type="entry name" value="Glyco_trans_1"/>
</dbReference>
<dbReference type="EMBL" id="JBAKBA010000023">
    <property type="protein sequence ID" value="MEL0659632.1"/>
    <property type="molecule type" value="Genomic_DNA"/>
</dbReference>
<evidence type="ECO:0000256" key="6">
    <source>
        <dbReference type="ARBA" id="ARBA00022679"/>
    </source>
</evidence>
<dbReference type="InterPro" id="IPR039901">
    <property type="entry name" value="Kdotransferase"/>
</dbReference>
<reference evidence="12 13" key="1">
    <citation type="submission" date="2024-02" db="EMBL/GenBank/DDBJ databases">
        <title>Bacteria isolated from the canopy kelp, Nereocystis luetkeana.</title>
        <authorList>
            <person name="Pfister C.A."/>
            <person name="Younker I.T."/>
            <person name="Light S.H."/>
        </authorList>
    </citation>
    <scope>NUCLEOTIDE SEQUENCE [LARGE SCALE GENOMIC DNA]</scope>
    <source>
        <strain evidence="12 13">TI.2.07</strain>
    </source>
</reference>
<dbReference type="Gene3D" id="3.40.50.11720">
    <property type="entry name" value="3-Deoxy-D-manno-octulosonic-acid transferase, N-terminal domain"/>
    <property type="match status" value="1"/>
</dbReference>
<feature type="transmembrane region" description="Helical" evidence="9">
    <location>
        <begin position="6"/>
        <end position="23"/>
    </location>
</feature>
<dbReference type="Proteomes" id="UP001366060">
    <property type="component" value="Unassembled WGS sequence"/>
</dbReference>
<name>A0ABU9HDH4_9GAMM</name>
<keyword evidence="9" id="KW-1003">Cell membrane</keyword>
<comment type="catalytic activity">
    <reaction evidence="8 9">
        <text>lipid IVA (E. coli) + CMP-3-deoxy-beta-D-manno-octulosonate = alpha-Kdo-(2-&gt;6)-lipid IVA (E. coli) + CMP + H(+)</text>
        <dbReference type="Rhea" id="RHEA:28066"/>
        <dbReference type="ChEBI" id="CHEBI:15378"/>
        <dbReference type="ChEBI" id="CHEBI:58603"/>
        <dbReference type="ChEBI" id="CHEBI:60364"/>
        <dbReference type="ChEBI" id="CHEBI:60377"/>
        <dbReference type="ChEBI" id="CHEBI:85987"/>
        <dbReference type="EC" id="2.4.99.12"/>
    </reaction>
</comment>
<evidence type="ECO:0000256" key="3">
    <source>
        <dbReference type="ARBA" id="ARBA00012621"/>
    </source>
</evidence>
<evidence type="ECO:0000256" key="8">
    <source>
        <dbReference type="ARBA" id="ARBA00049183"/>
    </source>
</evidence>
<dbReference type="PANTHER" id="PTHR42755:SF1">
    <property type="entry name" value="3-DEOXY-D-MANNO-OCTULOSONIC ACID TRANSFERASE, MITOCHONDRIAL-RELATED"/>
    <property type="match status" value="1"/>
</dbReference>
<evidence type="ECO:0000256" key="1">
    <source>
        <dbReference type="ARBA" id="ARBA00004196"/>
    </source>
</evidence>
<keyword evidence="9" id="KW-0812">Transmembrane</keyword>
<keyword evidence="9" id="KW-1133">Transmembrane helix</keyword>
<evidence type="ECO:0000256" key="2">
    <source>
        <dbReference type="ARBA" id="ARBA00004713"/>
    </source>
</evidence>
<comment type="similarity">
    <text evidence="9">Belongs to the glycosyltransferase group 1 family.</text>
</comment>
<dbReference type="NCBIfam" id="NF004388">
    <property type="entry name" value="PRK05749.1-4"/>
    <property type="match status" value="1"/>
</dbReference>
<dbReference type="InterPro" id="IPR007507">
    <property type="entry name" value="Glycos_transf_N"/>
</dbReference>
<accession>A0ABU9HDH4</accession>
<comment type="subcellular location">
    <subcellularLocation>
        <location evidence="1">Cell envelope</location>
    </subcellularLocation>
    <subcellularLocation>
        <location evidence="9">Cell membrane</location>
    </subcellularLocation>
</comment>
<keyword evidence="13" id="KW-1185">Reference proteome</keyword>
<keyword evidence="9" id="KW-0448">Lipopolysaccharide biosynthesis</keyword>
<evidence type="ECO:0000256" key="5">
    <source>
        <dbReference type="ARBA" id="ARBA00022519"/>
    </source>
</evidence>
<evidence type="ECO:0000256" key="7">
    <source>
        <dbReference type="ARBA" id="ARBA00031445"/>
    </source>
</evidence>
<sequence>MILRWFYSFLLVIVSPFFLYSLYKSKPNKPKFGKRWLEHFGFTPKLTDSSDHVVWFHTVSVGETIAATPLIKAYHQRYPTHAIVVTTTTSTGAEQALKIGVFVQHRYMPIDFSWAVRRFISLIEPQKLFIMETELWPNTLTTAAQHNIEITIINARLSERSFLRYKRFQVVFNLISPPISQILCQTQEDADRFIALGINNHKVQVTGSLKFDIDISPAVIQSGKALRESIGINRSVWVVASTHQGEDEIILTAHQKLITTIKDLLLIIVPRHPERFNDVVQLSEQYDFQTQRRTSQQLIVPETQVFIGDTMGDMLTFIGAADICFMGGSLLGDKIGGHNLLEPAALGKPCLTGPSYYNFKLITEQLIAVDACKVCNDSETITNEVKQLINDKTLQQRLGESALDIVSTSKGALQKTLNYL</sequence>
<dbReference type="InterPro" id="IPR038107">
    <property type="entry name" value="Glycos_transf_N_sf"/>
</dbReference>
<comment type="caution">
    <text evidence="12">The sequence shown here is derived from an EMBL/GenBank/DDBJ whole genome shotgun (WGS) entry which is preliminary data.</text>
</comment>
<evidence type="ECO:0000256" key="4">
    <source>
        <dbReference type="ARBA" id="ARBA00019077"/>
    </source>
</evidence>
<dbReference type="RefSeq" id="WP_341628172.1">
    <property type="nucleotide sequence ID" value="NZ_JBAKBA010000023.1"/>
</dbReference>
<proteinExistence type="inferred from homology"/>
<feature type="domain" description="Glycosyl transferase family 1" evidence="10">
    <location>
        <begin position="261"/>
        <end position="402"/>
    </location>
</feature>